<evidence type="ECO:0000313" key="1">
    <source>
        <dbReference type="EMBL" id="OGE47253.1"/>
    </source>
</evidence>
<comment type="caution">
    <text evidence="1">The sequence shown here is derived from an EMBL/GenBank/DDBJ whole genome shotgun (WGS) entry which is preliminary data.</text>
</comment>
<proteinExistence type="predicted"/>
<dbReference type="STRING" id="1835702.A0A1F5L200"/>
<accession>A0A1F5L200</accession>
<keyword evidence="2" id="KW-1185">Reference proteome</keyword>
<reference evidence="1 2" key="1">
    <citation type="journal article" date="2016" name="Sci. Rep.">
        <title>Penicillium arizonense, a new, genome sequenced fungal species, reveals a high chemical diversity in secreted metabolites.</title>
        <authorList>
            <person name="Grijseels S."/>
            <person name="Nielsen J.C."/>
            <person name="Randelovic M."/>
            <person name="Nielsen J."/>
            <person name="Nielsen K.F."/>
            <person name="Workman M."/>
            <person name="Frisvad J.C."/>
        </authorList>
    </citation>
    <scope>NUCLEOTIDE SEQUENCE [LARGE SCALE GENOMIC DNA]</scope>
    <source>
        <strain evidence="1 2">CBS 141311</strain>
    </source>
</reference>
<dbReference type="GeneID" id="34582145"/>
<name>A0A1F5L200_PENAI</name>
<organism evidence="1 2">
    <name type="scientific">Penicillium arizonense</name>
    <dbReference type="NCBI Taxonomy" id="1835702"/>
    <lineage>
        <taxon>Eukaryota</taxon>
        <taxon>Fungi</taxon>
        <taxon>Dikarya</taxon>
        <taxon>Ascomycota</taxon>
        <taxon>Pezizomycotina</taxon>
        <taxon>Eurotiomycetes</taxon>
        <taxon>Eurotiomycetidae</taxon>
        <taxon>Eurotiales</taxon>
        <taxon>Aspergillaceae</taxon>
        <taxon>Penicillium</taxon>
    </lineage>
</organism>
<protein>
    <submittedName>
        <fullName evidence="1">Uncharacterized protein</fullName>
    </submittedName>
</protein>
<dbReference type="EMBL" id="LXJU01000052">
    <property type="protein sequence ID" value="OGE47253.1"/>
    <property type="molecule type" value="Genomic_DNA"/>
</dbReference>
<dbReference type="Proteomes" id="UP000177622">
    <property type="component" value="Unassembled WGS sequence"/>
</dbReference>
<dbReference type="AlphaFoldDB" id="A0A1F5L200"/>
<sequence length="177" mass="19201">MEVLASQPGLVNQKLSLKSAITDSTIAAVISMAQIDLEHSLQLGSPTVFTLQEAENGYKPLSRFPSMCLQSDDSILPQALGQYPARALPANYRDLFVEVLFLASLLNSAILGNAPKMDAVELYQDIIFLGYPLVNLRPLGLSAGSRGFRTRSSHFKPMEASCVGFNGNMHVAEDSKL</sequence>
<evidence type="ECO:0000313" key="2">
    <source>
        <dbReference type="Proteomes" id="UP000177622"/>
    </source>
</evidence>
<dbReference type="RefSeq" id="XP_022482714.1">
    <property type="nucleotide sequence ID" value="XM_022637411.1"/>
</dbReference>
<dbReference type="OrthoDB" id="4158087at2759"/>
<gene>
    <name evidence="1" type="ORF">PENARI_c052G00645</name>
</gene>